<dbReference type="CDD" id="cd00448">
    <property type="entry name" value="YjgF_YER057c_UK114_family"/>
    <property type="match status" value="1"/>
</dbReference>
<dbReference type="Pfam" id="PF01042">
    <property type="entry name" value="Ribonuc_L-PSP"/>
    <property type="match status" value="1"/>
</dbReference>
<dbReference type="Gene3D" id="3.30.1330.40">
    <property type="entry name" value="RutC-like"/>
    <property type="match status" value="1"/>
</dbReference>
<comment type="caution">
    <text evidence="1">The sequence shown here is derived from an EMBL/GenBank/DDBJ whole genome shotgun (WGS) entry which is preliminary data.</text>
</comment>
<dbReference type="InterPro" id="IPR035959">
    <property type="entry name" value="RutC-like_sf"/>
</dbReference>
<dbReference type="PANTHER" id="PTHR43857:SF1">
    <property type="entry name" value="YJGH FAMILY PROTEIN"/>
    <property type="match status" value="1"/>
</dbReference>
<gene>
    <name evidence="1" type="ORF">GCM10022236_07450</name>
</gene>
<dbReference type="EMBL" id="BAABAB010000005">
    <property type="protein sequence ID" value="GAA3608192.1"/>
    <property type="molecule type" value="Genomic_DNA"/>
</dbReference>
<dbReference type="RefSeq" id="WP_344801737.1">
    <property type="nucleotide sequence ID" value="NZ_BAABAB010000005.1"/>
</dbReference>
<dbReference type="SUPFAM" id="SSF55298">
    <property type="entry name" value="YjgF-like"/>
    <property type="match status" value="1"/>
</dbReference>
<dbReference type="InterPro" id="IPR006175">
    <property type="entry name" value="YjgF/YER057c/UK114"/>
</dbReference>
<organism evidence="1 2">
    <name type="scientific">Microlunatus ginsengisoli</name>
    <dbReference type="NCBI Taxonomy" id="363863"/>
    <lineage>
        <taxon>Bacteria</taxon>
        <taxon>Bacillati</taxon>
        <taxon>Actinomycetota</taxon>
        <taxon>Actinomycetes</taxon>
        <taxon>Propionibacteriales</taxon>
        <taxon>Propionibacteriaceae</taxon>
        <taxon>Microlunatus</taxon>
    </lineage>
</organism>
<dbReference type="Proteomes" id="UP001501490">
    <property type="component" value="Unassembled WGS sequence"/>
</dbReference>
<accession>A0ABP6ZHT6</accession>
<sequence length="130" mass="13052">MSITRINPDGLHKSPAFAQGVLVEGGRTLYIGGQNGTDASGAITGDLAAQSEQAARNVLAVVEAAGGGQADIVKLTILLVEGSDVMAGYQASSTVLGDVNAAVTVAMVRSLGRPEALVEIEAIAALAHVL</sequence>
<reference evidence="2" key="1">
    <citation type="journal article" date="2019" name="Int. J. Syst. Evol. Microbiol.">
        <title>The Global Catalogue of Microorganisms (GCM) 10K type strain sequencing project: providing services to taxonomists for standard genome sequencing and annotation.</title>
        <authorList>
            <consortium name="The Broad Institute Genomics Platform"/>
            <consortium name="The Broad Institute Genome Sequencing Center for Infectious Disease"/>
            <person name="Wu L."/>
            <person name="Ma J."/>
        </authorList>
    </citation>
    <scope>NUCLEOTIDE SEQUENCE [LARGE SCALE GENOMIC DNA]</scope>
    <source>
        <strain evidence="2">JCM 16929</strain>
    </source>
</reference>
<keyword evidence="2" id="KW-1185">Reference proteome</keyword>
<name>A0ABP6ZHT6_9ACTN</name>
<evidence type="ECO:0000313" key="2">
    <source>
        <dbReference type="Proteomes" id="UP001501490"/>
    </source>
</evidence>
<proteinExistence type="predicted"/>
<dbReference type="PANTHER" id="PTHR43857">
    <property type="entry name" value="BLR7761 PROTEIN"/>
    <property type="match status" value="1"/>
</dbReference>
<evidence type="ECO:0000313" key="1">
    <source>
        <dbReference type="EMBL" id="GAA3608192.1"/>
    </source>
</evidence>
<protein>
    <submittedName>
        <fullName evidence="1">RidA family protein</fullName>
    </submittedName>
</protein>